<dbReference type="Proteomes" id="UP001419268">
    <property type="component" value="Unassembled WGS sequence"/>
</dbReference>
<keyword evidence="10" id="KW-1185">Reference proteome</keyword>
<keyword evidence="4" id="KW-0223">Dioxygenase</keyword>
<evidence type="ECO:0000256" key="3">
    <source>
        <dbReference type="ARBA" id="ARBA00022723"/>
    </source>
</evidence>
<keyword evidence="5 7" id="KW-0560">Oxidoreductase</keyword>
<dbReference type="Pfam" id="PF03171">
    <property type="entry name" value="2OG-FeII_Oxy"/>
    <property type="match status" value="1"/>
</dbReference>
<accession>A0AAP0JVL8</accession>
<evidence type="ECO:0000256" key="5">
    <source>
        <dbReference type="ARBA" id="ARBA00023002"/>
    </source>
</evidence>
<protein>
    <recommendedName>
        <fullName evidence="8">Fe2OG dioxygenase domain-containing protein</fullName>
    </recommendedName>
</protein>
<keyword evidence="3 7" id="KW-0479">Metal-binding</keyword>
<evidence type="ECO:0000313" key="9">
    <source>
        <dbReference type="EMBL" id="KAK9139815.1"/>
    </source>
</evidence>
<dbReference type="SUPFAM" id="SSF51197">
    <property type="entry name" value="Clavaminate synthase-like"/>
    <property type="match status" value="1"/>
</dbReference>
<name>A0AAP0JVL8_9MAGN</name>
<dbReference type="InterPro" id="IPR026992">
    <property type="entry name" value="DIOX_N"/>
</dbReference>
<feature type="domain" description="Fe2OG dioxygenase" evidence="8">
    <location>
        <begin position="206"/>
        <end position="313"/>
    </location>
</feature>
<dbReference type="GO" id="GO:0009805">
    <property type="term" value="P:coumarin biosynthetic process"/>
    <property type="evidence" value="ECO:0007669"/>
    <property type="project" value="UniProtKB-ARBA"/>
</dbReference>
<dbReference type="AlphaFoldDB" id="A0AAP0JVL8"/>
<dbReference type="InterPro" id="IPR005123">
    <property type="entry name" value="Oxoglu/Fe-dep_dioxygenase_dom"/>
</dbReference>
<proteinExistence type="inferred from homology"/>
<dbReference type="InterPro" id="IPR027443">
    <property type="entry name" value="IPNS-like_sf"/>
</dbReference>
<evidence type="ECO:0000256" key="2">
    <source>
        <dbReference type="ARBA" id="ARBA00008056"/>
    </source>
</evidence>
<gene>
    <name evidence="9" type="ORF">Scep_009496</name>
</gene>
<comment type="similarity">
    <text evidence="2 7">Belongs to the iron/ascorbate-dependent oxidoreductase family.</text>
</comment>
<evidence type="ECO:0000256" key="7">
    <source>
        <dbReference type="RuleBase" id="RU003682"/>
    </source>
</evidence>
<organism evidence="9 10">
    <name type="scientific">Stephania cephalantha</name>
    <dbReference type="NCBI Taxonomy" id="152367"/>
    <lineage>
        <taxon>Eukaryota</taxon>
        <taxon>Viridiplantae</taxon>
        <taxon>Streptophyta</taxon>
        <taxon>Embryophyta</taxon>
        <taxon>Tracheophyta</taxon>
        <taxon>Spermatophyta</taxon>
        <taxon>Magnoliopsida</taxon>
        <taxon>Ranunculales</taxon>
        <taxon>Menispermaceae</taxon>
        <taxon>Menispermoideae</taxon>
        <taxon>Cissampelideae</taxon>
        <taxon>Stephania</taxon>
    </lineage>
</organism>
<dbReference type="Pfam" id="PF14226">
    <property type="entry name" value="DIOX_N"/>
    <property type="match status" value="1"/>
</dbReference>
<keyword evidence="6 7" id="KW-0408">Iron</keyword>
<sequence length="373" mass="41970">MALVLDDEKIFDFVVKQGNGVKGMVDSGLSKVPDRYVQPSNERINKLEAKQHVILPIDLSELRGPRRNEVVKNIVRSAETIGFFQVVNHGLQIELLEKLKDAAHQFFNQSPEEKAIYLPGVSPSPLLVKYGTSFVPEKEEALEWKDYLSMVYTNDLDALKHWPMLCKEVALEYLKTSSEVGRTILEVLISELGVTYEDWMAEAYMGTKFVNMNFYPTCPNPELTVGVGRHSDMGTITVLLQDGIGGLYVKVEEDEDSGKKGEWVEIPPIPGALVINIGDTLQILSNGRYKSAEHRVRTTSTMSRVSVPLFLIPRLAEKIGPLREVAAKDGKARYKEFLFEEYKNNFFGNAHDGKKSLDFAKITAHNDNEYVTP</sequence>
<evidence type="ECO:0000256" key="4">
    <source>
        <dbReference type="ARBA" id="ARBA00022964"/>
    </source>
</evidence>
<dbReference type="FunFam" id="2.60.120.330:FF:000023">
    <property type="entry name" value="Feruloyl CoA ortho-hydroxylase 1"/>
    <property type="match status" value="1"/>
</dbReference>
<dbReference type="GO" id="GO:0046872">
    <property type="term" value="F:metal ion binding"/>
    <property type="evidence" value="ECO:0007669"/>
    <property type="project" value="UniProtKB-KW"/>
</dbReference>
<comment type="cofactor">
    <cofactor evidence="1">
        <name>L-ascorbate</name>
        <dbReference type="ChEBI" id="CHEBI:38290"/>
    </cofactor>
</comment>
<dbReference type="Gene3D" id="2.60.120.330">
    <property type="entry name" value="B-lactam Antibiotic, Isopenicillin N Synthase, Chain"/>
    <property type="match status" value="1"/>
</dbReference>
<comment type="caution">
    <text evidence="9">The sequence shown here is derived from an EMBL/GenBank/DDBJ whole genome shotgun (WGS) entry which is preliminary data.</text>
</comment>
<dbReference type="PROSITE" id="PS51471">
    <property type="entry name" value="FE2OG_OXY"/>
    <property type="match status" value="1"/>
</dbReference>
<evidence type="ECO:0000256" key="6">
    <source>
        <dbReference type="ARBA" id="ARBA00023004"/>
    </source>
</evidence>
<dbReference type="PANTHER" id="PTHR10209">
    <property type="entry name" value="OXIDOREDUCTASE, 2OG-FE II OXYGENASE FAMILY PROTEIN"/>
    <property type="match status" value="1"/>
</dbReference>
<dbReference type="PANTHER" id="PTHR10209:SF230">
    <property type="entry name" value="SCOPOLETIN 8-HYDROXYLASE"/>
    <property type="match status" value="1"/>
</dbReference>
<evidence type="ECO:0000259" key="8">
    <source>
        <dbReference type="PROSITE" id="PS51471"/>
    </source>
</evidence>
<dbReference type="InterPro" id="IPR044861">
    <property type="entry name" value="IPNS-like_FE2OG_OXY"/>
</dbReference>
<dbReference type="EMBL" id="JBBNAG010000004">
    <property type="protein sequence ID" value="KAK9139815.1"/>
    <property type="molecule type" value="Genomic_DNA"/>
</dbReference>
<evidence type="ECO:0000256" key="1">
    <source>
        <dbReference type="ARBA" id="ARBA00001961"/>
    </source>
</evidence>
<reference evidence="9 10" key="1">
    <citation type="submission" date="2024-01" db="EMBL/GenBank/DDBJ databases">
        <title>Genome assemblies of Stephania.</title>
        <authorList>
            <person name="Yang L."/>
        </authorList>
    </citation>
    <scope>NUCLEOTIDE SEQUENCE [LARGE SCALE GENOMIC DNA]</scope>
    <source>
        <strain evidence="9">JXDWG</strain>
        <tissue evidence="9">Leaf</tissue>
    </source>
</reference>
<dbReference type="GO" id="GO:0051213">
    <property type="term" value="F:dioxygenase activity"/>
    <property type="evidence" value="ECO:0007669"/>
    <property type="project" value="UniProtKB-KW"/>
</dbReference>
<evidence type="ECO:0000313" key="10">
    <source>
        <dbReference type="Proteomes" id="UP001419268"/>
    </source>
</evidence>